<accession>A0A1G2FJG6</accession>
<evidence type="ECO:0000313" key="1">
    <source>
        <dbReference type="EMBL" id="OGZ37922.1"/>
    </source>
</evidence>
<name>A0A1G2FJG6_9BACT</name>
<organism evidence="1 2">
    <name type="scientific">Candidatus Portnoybacteria bacterium RIFCSPLOWO2_01_FULL_43_11</name>
    <dbReference type="NCBI Taxonomy" id="1802000"/>
    <lineage>
        <taxon>Bacteria</taxon>
        <taxon>Candidatus Portnoyibacteriota</taxon>
    </lineage>
</organism>
<dbReference type="STRING" id="1802000.A3A94_03185"/>
<dbReference type="InterPro" id="IPR027417">
    <property type="entry name" value="P-loop_NTPase"/>
</dbReference>
<comment type="caution">
    <text evidence="1">The sequence shown here is derived from an EMBL/GenBank/DDBJ whole genome shotgun (WGS) entry which is preliminary data.</text>
</comment>
<evidence type="ECO:0000313" key="2">
    <source>
        <dbReference type="Proteomes" id="UP000178787"/>
    </source>
</evidence>
<sequence>MNLFFVGGINGVGKTSIVKKLSKTVPIQELHGTTELMKWLGIAVGDYDTLRKIPENLKEKALEEFFCDLAADHSKRITMVTAHYVKIFNGRITPSYGPWYNYCDALILIISPPESILRRIINDETSEKRTKRSLFGTELATRQKQVKFLENAQLMSVKIMEQAAQVTKIPCFSIENIDGQLLNSVKQLAQIIEKGL</sequence>
<dbReference type="EMBL" id="MHNE01000030">
    <property type="protein sequence ID" value="OGZ37922.1"/>
    <property type="molecule type" value="Genomic_DNA"/>
</dbReference>
<dbReference type="AlphaFoldDB" id="A0A1G2FJG6"/>
<gene>
    <name evidence="1" type="ORF">A3A94_03185</name>
</gene>
<protein>
    <submittedName>
        <fullName evidence="1">Uncharacterized protein</fullName>
    </submittedName>
</protein>
<dbReference type="Proteomes" id="UP000178787">
    <property type="component" value="Unassembled WGS sequence"/>
</dbReference>
<reference evidence="1 2" key="1">
    <citation type="journal article" date="2016" name="Nat. Commun.">
        <title>Thousands of microbial genomes shed light on interconnected biogeochemical processes in an aquifer system.</title>
        <authorList>
            <person name="Anantharaman K."/>
            <person name="Brown C.T."/>
            <person name="Hug L.A."/>
            <person name="Sharon I."/>
            <person name="Castelle C.J."/>
            <person name="Probst A.J."/>
            <person name="Thomas B.C."/>
            <person name="Singh A."/>
            <person name="Wilkins M.J."/>
            <person name="Karaoz U."/>
            <person name="Brodie E.L."/>
            <person name="Williams K.H."/>
            <person name="Hubbard S.S."/>
            <person name="Banfield J.F."/>
        </authorList>
    </citation>
    <scope>NUCLEOTIDE SEQUENCE [LARGE SCALE GENOMIC DNA]</scope>
</reference>
<proteinExistence type="predicted"/>
<dbReference type="Gene3D" id="3.40.50.300">
    <property type="entry name" value="P-loop containing nucleotide triphosphate hydrolases"/>
    <property type="match status" value="1"/>
</dbReference>
<dbReference type="SUPFAM" id="SSF52540">
    <property type="entry name" value="P-loop containing nucleoside triphosphate hydrolases"/>
    <property type="match status" value="1"/>
</dbReference>